<protein>
    <submittedName>
        <fullName evidence="1">Uncharacterized protein</fullName>
    </submittedName>
</protein>
<dbReference type="InterPro" id="IPR018676">
    <property type="entry name" value="DUF2149"/>
</dbReference>
<accession>A0ABQ3IHN2</accession>
<keyword evidence="2" id="KW-1185">Reference proteome</keyword>
<dbReference type="EMBL" id="BNAH01000002">
    <property type="protein sequence ID" value="GHE81899.1"/>
    <property type="molecule type" value="Genomic_DNA"/>
</dbReference>
<sequence>MLHTKEEGKIVRYKAESSDNVSQVKGKKVGSAYQLGNGEIIYIPDGDL</sequence>
<dbReference type="Pfam" id="PF09919">
    <property type="entry name" value="DUF2149"/>
    <property type="match status" value="1"/>
</dbReference>
<gene>
    <name evidence="1" type="ORF">GCM10011501_07840</name>
</gene>
<organism evidence="1 2">
    <name type="scientific">Thalassotalea profundi</name>
    <dbReference type="NCBI Taxonomy" id="2036687"/>
    <lineage>
        <taxon>Bacteria</taxon>
        <taxon>Pseudomonadati</taxon>
        <taxon>Pseudomonadota</taxon>
        <taxon>Gammaproteobacteria</taxon>
        <taxon>Alteromonadales</taxon>
        <taxon>Colwelliaceae</taxon>
        <taxon>Thalassotalea</taxon>
    </lineage>
</organism>
<proteinExistence type="predicted"/>
<comment type="caution">
    <text evidence="1">The sequence shown here is derived from an EMBL/GenBank/DDBJ whole genome shotgun (WGS) entry which is preliminary data.</text>
</comment>
<name>A0ABQ3IHN2_9GAMM</name>
<evidence type="ECO:0000313" key="1">
    <source>
        <dbReference type="EMBL" id="GHE81899.1"/>
    </source>
</evidence>
<evidence type="ECO:0000313" key="2">
    <source>
        <dbReference type="Proteomes" id="UP000626370"/>
    </source>
</evidence>
<dbReference type="Proteomes" id="UP000626370">
    <property type="component" value="Unassembled WGS sequence"/>
</dbReference>
<reference evidence="2" key="1">
    <citation type="journal article" date="2019" name="Int. J. Syst. Evol. Microbiol.">
        <title>The Global Catalogue of Microorganisms (GCM) 10K type strain sequencing project: providing services to taxonomists for standard genome sequencing and annotation.</title>
        <authorList>
            <consortium name="The Broad Institute Genomics Platform"/>
            <consortium name="The Broad Institute Genome Sequencing Center for Infectious Disease"/>
            <person name="Wu L."/>
            <person name="Ma J."/>
        </authorList>
    </citation>
    <scope>NUCLEOTIDE SEQUENCE [LARGE SCALE GENOMIC DNA]</scope>
    <source>
        <strain evidence="2">CGMCC 1.15922</strain>
    </source>
</reference>